<protein>
    <recommendedName>
        <fullName evidence="1">non-specific serine/threonine protein kinase</fullName>
        <ecNumber evidence="1">2.7.11.1</ecNumber>
    </recommendedName>
</protein>
<evidence type="ECO:0000313" key="13">
    <source>
        <dbReference type="Proteomes" id="UP000198881"/>
    </source>
</evidence>
<dbReference type="AlphaFoldDB" id="A0A1I7MQW3"/>
<keyword evidence="10" id="KW-0472">Membrane</keyword>
<feature type="compositionally biased region" description="Polar residues" evidence="9">
    <location>
        <begin position="381"/>
        <end position="394"/>
    </location>
</feature>
<dbReference type="SMART" id="SM00220">
    <property type="entry name" value="S_TKc"/>
    <property type="match status" value="1"/>
</dbReference>
<dbReference type="STRING" id="574650.SAMN04487966_110102"/>
<evidence type="ECO:0000259" key="11">
    <source>
        <dbReference type="PROSITE" id="PS50011"/>
    </source>
</evidence>
<dbReference type="EC" id="2.7.11.1" evidence="1"/>
<feature type="domain" description="Protein kinase" evidence="11">
    <location>
        <begin position="9"/>
        <end position="257"/>
    </location>
</feature>
<feature type="compositionally biased region" description="Low complexity" evidence="9">
    <location>
        <begin position="395"/>
        <end position="450"/>
    </location>
</feature>
<sequence length="496" mass="50875">MGQVIAGRFELAEHIASGGSGSIWRAWDRRRAVWCAAKVLRQKDSAELLRFVREQGIQLDHTHLATPYGWAAEDQDVAIAMPLVAGGTLGEALNDHGAFSSPLAAQLLLQLLDGLAHVHAAGWIHRDVKPANILLEPTGEGTPHLRLGDFGIAVREDDPRLTSLGWVNGTPGYLAPEVTELAAPAPAQDLYAAGVVGLRMLAPTLAGERELTRALQDPAGTLAQIPDVDPSLASTLTSLLARDPEQRVRAAAAAPGLLGTLARPTTATGGYLTAVGEPFAVFDVLGAEETRRREEPSGAPPVPTTVPAPPTRTPQVGAVGAESAGSAAAPGTGSRAAGAAPSGRPSRSWVSLLPWLLIVLGLVGLVTAVALLWPRGGGDTGTQESPSPTGGATSETAPETPDPSATSPAPTQTTDTATPQPRPTSTSPTATTPDSSTASPTASAPPQSTSGAPIRSSVREGDSCTWLEEGLVVTGADSQRLICQEGGSGTVWTAAD</sequence>
<evidence type="ECO:0000256" key="7">
    <source>
        <dbReference type="ARBA" id="ARBA00047899"/>
    </source>
</evidence>
<dbReference type="PANTHER" id="PTHR43671:SF98">
    <property type="entry name" value="SERINE_THREONINE-PROTEIN KINASE NEK11"/>
    <property type="match status" value="1"/>
</dbReference>
<keyword evidence="3" id="KW-0808">Transferase</keyword>
<dbReference type="Gene3D" id="3.30.200.20">
    <property type="entry name" value="Phosphorylase Kinase, domain 1"/>
    <property type="match status" value="1"/>
</dbReference>
<evidence type="ECO:0000256" key="10">
    <source>
        <dbReference type="SAM" id="Phobius"/>
    </source>
</evidence>
<keyword evidence="13" id="KW-1185">Reference proteome</keyword>
<evidence type="ECO:0000313" key="12">
    <source>
        <dbReference type="EMBL" id="SFV24314.1"/>
    </source>
</evidence>
<evidence type="ECO:0000256" key="8">
    <source>
        <dbReference type="ARBA" id="ARBA00048679"/>
    </source>
</evidence>
<evidence type="ECO:0000256" key="5">
    <source>
        <dbReference type="ARBA" id="ARBA00022777"/>
    </source>
</evidence>
<comment type="catalytic activity">
    <reaction evidence="7">
        <text>L-threonyl-[protein] + ATP = O-phospho-L-threonyl-[protein] + ADP + H(+)</text>
        <dbReference type="Rhea" id="RHEA:46608"/>
        <dbReference type="Rhea" id="RHEA-COMP:11060"/>
        <dbReference type="Rhea" id="RHEA-COMP:11605"/>
        <dbReference type="ChEBI" id="CHEBI:15378"/>
        <dbReference type="ChEBI" id="CHEBI:30013"/>
        <dbReference type="ChEBI" id="CHEBI:30616"/>
        <dbReference type="ChEBI" id="CHEBI:61977"/>
        <dbReference type="ChEBI" id="CHEBI:456216"/>
        <dbReference type="EC" id="2.7.11.1"/>
    </reaction>
</comment>
<feature type="region of interest" description="Disordered" evidence="9">
    <location>
        <begin position="289"/>
        <end position="346"/>
    </location>
</feature>
<feature type="compositionally biased region" description="Pro residues" evidence="9">
    <location>
        <begin position="298"/>
        <end position="312"/>
    </location>
</feature>
<dbReference type="Pfam" id="PF00069">
    <property type="entry name" value="Pkinase"/>
    <property type="match status" value="1"/>
</dbReference>
<dbReference type="GO" id="GO:0005524">
    <property type="term" value="F:ATP binding"/>
    <property type="evidence" value="ECO:0007669"/>
    <property type="project" value="UniProtKB-KW"/>
</dbReference>
<dbReference type="PANTHER" id="PTHR43671">
    <property type="entry name" value="SERINE/THREONINE-PROTEIN KINASE NEK"/>
    <property type="match status" value="1"/>
</dbReference>
<keyword evidence="10" id="KW-0812">Transmembrane</keyword>
<dbReference type="InterPro" id="IPR011009">
    <property type="entry name" value="Kinase-like_dom_sf"/>
</dbReference>
<organism evidence="12 13">
    <name type="scientific">Micrococcus terreus</name>
    <dbReference type="NCBI Taxonomy" id="574650"/>
    <lineage>
        <taxon>Bacteria</taxon>
        <taxon>Bacillati</taxon>
        <taxon>Actinomycetota</taxon>
        <taxon>Actinomycetes</taxon>
        <taxon>Micrococcales</taxon>
        <taxon>Micrococcaceae</taxon>
        <taxon>Micrococcus</taxon>
    </lineage>
</organism>
<proteinExistence type="predicted"/>
<keyword evidence="4" id="KW-0547">Nucleotide-binding</keyword>
<comment type="catalytic activity">
    <reaction evidence="8">
        <text>L-seryl-[protein] + ATP = O-phospho-L-seryl-[protein] + ADP + H(+)</text>
        <dbReference type="Rhea" id="RHEA:17989"/>
        <dbReference type="Rhea" id="RHEA-COMP:9863"/>
        <dbReference type="Rhea" id="RHEA-COMP:11604"/>
        <dbReference type="ChEBI" id="CHEBI:15378"/>
        <dbReference type="ChEBI" id="CHEBI:29999"/>
        <dbReference type="ChEBI" id="CHEBI:30616"/>
        <dbReference type="ChEBI" id="CHEBI:83421"/>
        <dbReference type="ChEBI" id="CHEBI:456216"/>
        <dbReference type="EC" id="2.7.11.1"/>
    </reaction>
</comment>
<keyword evidence="2 12" id="KW-0723">Serine/threonine-protein kinase</keyword>
<dbReference type="InterPro" id="IPR000719">
    <property type="entry name" value="Prot_kinase_dom"/>
</dbReference>
<evidence type="ECO:0000256" key="1">
    <source>
        <dbReference type="ARBA" id="ARBA00012513"/>
    </source>
</evidence>
<evidence type="ECO:0000256" key="2">
    <source>
        <dbReference type="ARBA" id="ARBA00022527"/>
    </source>
</evidence>
<dbReference type="Gene3D" id="1.10.510.10">
    <property type="entry name" value="Transferase(Phosphotransferase) domain 1"/>
    <property type="match status" value="1"/>
</dbReference>
<feature type="region of interest" description="Disordered" evidence="9">
    <location>
        <begin position="377"/>
        <end position="461"/>
    </location>
</feature>
<accession>A0A1I7MQW3</accession>
<keyword evidence="5 12" id="KW-0418">Kinase</keyword>
<name>A0A1I7MQW3_9MICC</name>
<keyword evidence="10" id="KW-1133">Transmembrane helix</keyword>
<dbReference type="RefSeq" id="WP_091698790.1">
    <property type="nucleotide sequence ID" value="NZ_FPCG01000010.1"/>
</dbReference>
<evidence type="ECO:0000256" key="4">
    <source>
        <dbReference type="ARBA" id="ARBA00022741"/>
    </source>
</evidence>
<feature type="transmembrane region" description="Helical" evidence="10">
    <location>
        <begin position="352"/>
        <end position="373"/>
    </location>
</feature>
<evidence type="ECO:0000256" key="9">
    <source>
        <dbReference type="SAM" id="MobiDB-lite"/>
    </source>
</evidence>
<gene>
    <name evidence="12" type="ORF">SAMN04487966_110102</name>
</gene>
<dbReference type="EMBL" id="FPCG01000010">
    <property type="protein sequence ID" value="SFV24314.1"/>
    <property type="molecule type" value="Genomic_DNA"/>
</dbReference>
<keyword evidence="6" id="KW-0067">ATP-binding</keyword>
<dbReference type="InterPro" id="IPR050660">
    <property type="entry name" value="NEK_Ser/Thr_kinase"/>
</dbReference>
<evidence type="ECO:0000256" key="6">
    <source>
        <dbReference type="ARBA" id="ARBA00022840"/>
    </source>
</evidence>
<dbReference type="CDD" id="cd14014">
    <property type="entry name" value="STKc_PknB_like"/>
    <property type="match status" value="1"/>
</dbReference>
<dbReference type="GO" id="GO:0004674">
    <property type="term" value="F:protein serine/threonine kinase activity"/>
    <property type="evidence" value="ECO:0007669"/>
    <property type="project" value="UniProtKB-KW"/>
</dbReference>
<feature type="compositionally biased region" description="Low complexity" evidence="9">
    <location>
        <begin position="313"/>
        <end position="346"/>
    </location>
</feature>
<reference evidence="12 13" key="1">
    <citation type="submission" date="2016-10" db="EMBL/GenBank/DDBJ databases">
        <authorList>
            <person name="de Groot N.N."/>
        </authorList>
    </citation>
    <scope>NUCLEOTIDE SEQUENCE [LARGE SCALE GENOMIC DNA]</scope>
    <source>
        <strain evidence="12 13">CGMCC 1.7054</strain>
    </source>
</reference>
<dbReference type="PROSITE" id="PS50011">
    <property type="entry name" value="PROTEIN_KINASE_DOM"/>
    <property type="match status" value="1"/>
</dbReference>
<dbReference type="Proteomes" id="UP000198881">
    <property type="component" value="Unassembled WGS sequence"/>
</dbReference>
<evidence type="ECO:0000256" key="3">
    <source>
        <dbReference type="ARBA" id="ARBA00022679"/>
    </source>
</evidence>
<dbReference type="SUPFAM" id="SSF56112">
    <property type="entry name" value="Protein kinase-like (PK-like)"/>
    <property type="match status" value="1"/>
</dbReference>
<dbReference type="OrthoDB" id="9762169at2"/>